<sequence length="381" mass="44677">MRFRVPTGDLEWPEHLWGYRLGIKATELRSLGLFATQVARDSQELKRLDFCFESSIHDRNWNEKFVPALKVFRQEFGHCNVSCSFVVPSNPPWPKRAWGMRFGATVHLIRLRQQSLIHDTTELDELGFVWDYSQNGMIASCLRWKHFIELMIAVGYQYLSLYHLMTLGQNSVGTEWTERIMPSLETFYQVNDHCRVPISFVVPSGETWRKHSWGMKLGKIVNSIRSKGSYDVQVSRDKLRLEEMGFVWDFYKAEWCERILPALEVFYREYDHSRVPPGFEVPFEANWPKETHGLKLGSVAERIRLRGAYFDFTVRTIDALNAIKFDLKIPASKWDERVEPLLVVFEELHGHRDIPFEFVVPASAAWKMKDWGIPLGKLKWK</sequence>
<proteinExistence type="predicted"/>
<name>A0A225UNH1_9STRA</name>
<organism evidence="1 2">
    <name type="scientific">Phytophthora megakarya</name>
    <dbReference type="NCBI Taxonomy" id="4795"/>
    <lineage>
        <taxon>Eukaryota</taxon>
        <taxon>Sar</taxon>
        <taxon>Stramenopiles</taxon>
        <taxon>Oomycota</taxon>
        <taxon>Peronosporomycetes</taxon>
        <taxon>Peronosporales</taxon>
        <taxon>Peronosporaceae</taxon>
        <taxon>Phytophthora</taxon>
    </lineage>
</organism>
<keyword evidence="2" id="KW-1185">Reference proteome</keyword>
<protein>
    <submittedName>
        <fullName evidence="1">Uncharacterized protein</fullName>
    </submittedName>
</protein>
<dbReference type="OrthoDB" id="125683at2759"/>
<reference evidence="2" key="1">
    <citation type="submission" date="2017-03" db="EMBL/GenBank/DDBJ databases">
        <title>Phytopthora megakarya and P. palmivora, two closely related causual agents of cacao black pod achieved similar genome size and gene model numbers by different mechanisms.</title>
        <authorList>
            <person name="Ali S."/>
            <person name="Shao J."/>
            <person name="Larry D.J."/>
            <person name="Kronmiller B."/>
            <person name="Shen D."/>
            <person name="Strem M.D."/>
            <person name="Melnick R.L."/>
            <person name="Guiltinan M.J."/>
            <person name="Tyler B.M."/>
            <person name="Meinhardt L.W."/>
            <person name="Bailey B.A."/>
        </authorList>
    </citation>
    <scope>NUCLEOTIDE SEQUENCE [LARGE SCALE GENOMIC DNA]</scope>
    <source>
        <strain evidence="2">zdho120</strain>
    </source>
</reference>
<dbReference type="EMBL" id="NBNE01014181">
    <property type="protein sequence ID" value="OWY94555.1"/>
    <property type="molecule type" value="Genomic_DNA"/>
</dbReference>
<dbReference type="STRING" id="4795.A0A225UNH1"/>
<evidence type="ECO:0000313" key="2">
    <source>
        <dbReference type="Proteomes" id="UP000198211"/>
    </source>
</evidence>
<dbReference type="AlphaFoldDB" id="A0A225UNH1"/>
<accession>A0A225UNH1</accession>
<dbReference type="PANTHER" id="PTHR37066:SF1">
    <property type="entry name" value="LNS2_PITP DOMAIN-CONTAINING PROTEIN"/>
    <property type="match status" value="1"/>
</dbReference>
<evidence type="ECO:0000313" key="1">
    <source>
        <dbReference type="EMBL" id="OWY94555.1"/>
    </source>
</evidence>
<dbReference type="PANTHER" id="PTHR37066">
    <property type="entry name" value="HELICASE-ASSOCIATED"/>
    <property type="match status" value="1"/>
</dbReference>
<comment type="caution">
    <text evidence="1">The sequence shown here is derived from an EMBL/GenBank/DDBJ whole genome shotgun (WGS) entry which is preliminary data.</text>
</comment>
<dbReference type="Proteomes" id="UP000198211">
    <property type="component" value="Unassembled WGS sequence"/>
</dbReference>
<gene>
    <name evidence="1" type="ORF">PHMEG_00035679</name>
</gene>